<evidence type="ECO:0000313" key="7">
    <source>
        <dbReference type="EMBL" id="MFC4296772.1"/>
    </source>
</evidence>
<feature type="domain" description="RNA polymerase sigma-70 region 2" evidence="5">
    <location>
        <begin position="17"/>
        <end position="77"/>
    </location>
</feature>
<dbReference type="InterPro" id="IPR013249">
    <property type="entry name" value="RNA_pol_sigma70_r4_t2"/>
</dbReference>
<dbReference type="RefSeq" id="WP_376811348.1">
    <property type="nucleotide sequence ID" value="NZ_JBHSDY010000001.1"/>
</dbReference>
<proteinExistence type="inferred from homology"/>
<reference evidence="8" key="1">
    <citation type="journal article" date="2019" name="Int. J. Syst. Evol. Microbiol.">
        <title>The Global Catalogue of Microorganisms (GCM) 10K type strain sequencing project: providing services to taxonomists for standard genome sequencing and annotation.</title>
        <authorList>
            <consortium name="The Broad Institute Genomics Platform"/>
            <consortium name="The Broad Institute Genome Sequencing Center for Infectious Disease"/>
            <person name="Wu L."/>
            <person name="Ma J."/>
        </authorList>
    </citation>
    <scope>NUCLEOTIDE SEQUENCE [LARGE SCALE GENOMIC DNA]</scope>
    <source>
        <strain evidence="8">CGMCC 1.19029</strain>
    </source>
</reference>
<keyword evidence="8" id="KW-1185">Reference proteome</keyword>
<dbReference type="Proteomes" id="UP001595756">
    <property type="component" value="Unassembled WGS sequence"/>
</dbReference>
<comment type="similarity">
    <text evidence="1">Belongs to the sigma-70 factor family. ECF subfamily.</text>
</comment>
<evidence type="ECO:0000256" key="3">
    <source>
        <dbReference type="ARBA" id="ARBA00023082"/>
    </source>
</evidence>
<evidence type="ECO:0000313" key="8">
    <source>
        <dbReference type="Proteomes" id="UP001595756"/>
    </source>
</evidence>
<keyword evidence="3" id="KW-0731">Sigma factor</keyword>
<evidence type="ECO:0000259" key="6">
    <source>
        <dbReference type="Pfam" id="PF08281"/>
    </source>
</evidence>
<dbReference type="SUPFAM" id="SSF88946">
    <property type="entry name" value="Sigma2 domain of RNA polymerase sigma factors"/>
    <property type="match status" value="1"/>
</dbReference>
<dbReference type="InterPro" id="IPR036388">
    <property type="entry name" value="WH-like_DNA-bd_sf"/>
</dbReference>
<dbReference type="PANTHER" id="PTHR43133:SF63">
    <property type="entry name" value="RNA POLYMERASE SIGMA FACTOR FECI-RELATED"/>
    <property type="match status" value="1"/>
</dbReference>
<dbReference type="InterPro" id="IPR013324">
    <property type="entry name" value="RNA_pol_sigma_r3/r4-like"/>
</dbReference>
<dbReference type="Gene3D" id="1.10.10.10">
    <property type="entry name" value="Winged helix-like DNA-binding domain superfamily/Winged helix DNA-binding domain"/>
    <property type="match status" value="1"/>
</dbReference>
<name>A0ABV8RU17_9BURK</name>
<evidence type="ECO:0000256" key="4">
    <source>
        <dbReference type="ARBA" id="ARBA00023163"/>
    </source>
</evidence>
<evidence type="ECO:0000256" key="1">
    <source>
        <dbReference type="ARBA" id="ARBA00010641"/>
    </source>
</evidence>
<evidence type="ECO:0000259" key="5">
    <source>
        <dbReference type="Pfam" id="PF04542"/>
    </source>
</evidence>
<keyword evidence="2" id="KW-0805">Transcription regulation</keyword>
<dbReference type="Gene3D" id="1.10.1740.10">
    <property type="match status" value="1"/>
</dbReference>
<dbReference type="InterPro" id="IPR013325">
    <property type="entry name" value="RNA_pol_sigma_r2"/>
</dbReference>
<accession>A0ABV8RU17</accession>
<gene>
    <name evidence="7" type="ORF">ACFO0J_01800</name>
</gene>
<dbReference type="InterPro" id="IPR039425">
    <property type="entry name" value="RNA_pol_sigma-70-like"/>
</dbReference>
<dbReference type="InterPro" id="IPR014284">
    <property type="entry name" value="RNA_pol_sigma-70_dom"/>
</dbReference>
<sequence>MEPIEPRTGGLVASLTYHYDDLVGYVGRRFGDPEFARDVVHEVCADLLGRPEPAGVREPLAFLRRVLRNRAIDRRRGDAVRARLAEALAGRMIEAVHEDAATRLRGMQATEALAAVILALPDRARQIFILHRLYDMPQGAIAGELGLSLNAVAKHYAMALRRIRERWAP</sequence>
<dbReference type="SUPFAM" id="SSF88659">
    <property type="entry name" value="Sigma3 and sigma4 domains of RNA polymerase sigma factors"/>
    <property type="match status" value="1"/>
</dbReference>
<dbReference type="PANTHER" id="PTHR43133">
    <property type="entry name" value="RNA POLYMERASE ECF-TYPE SIGMA FACTO"/>
    <property type="match status" value="1"/>
</dbReference>
<evidence type="ECO:0000256" key="2">
    <source>
        <dbReference type="ARBA" id="ARBA00023015"/>
    </source>
</evidence>
<dbReference type="Pfam" id="PF04542">
    <property type="entry name" value="Sigma70_r2"/>
    <property type="match status" value="1"/>
</dbReference>
<dbReference type="NCBIfam" id="TIGR02937">
    <property type="entry name" value="sigma70-ECF"/>
    <property type="match status" value="1"/>
</dbReference>
<dbReference type="EMBL" id="JBHSDY010000001">
    <property type="protein sequence ID" value="MFC4296772.1"/>
    <property type="molecule type" value="Genomic_DNA"/>
</dbReference>
<keyword evidence="4" id="KW-0804">Transcription</keyword>
<dbReference type="InterPro" id="IPR007627">
    <property type="entry name" value="RNA_pol_sigma70_r2"/>
</dbReference>
<dbReference type="Pfam" id="PF08281">
    <property type="entry name" value="Sigma70_r4_2"/>
    <property type="match status" value="1"/>
</dbReference>
<comment type="caution">
    <text evidence="7">The sequence shown here is derived from an EMBL/GenBank/DDBJ whole genome shotgun (WGS) entry which is preliminary data.</text>
</comment>
<protein>
    <submittedName>
        <fullName evidence="7">RNA polymerase sigma factor</fullName>
    </submittedName>
</protein>
<feature type="domain" description="RNA polymerase sigma factor 70 region 4 type 2" evidence="6">
    <location>
        <begin position="111"/>
        <end position="163"/>
    </location>
</feature>
<organism evidence="7 8">
    <name type="scientific">Castellaniella hirudinis</name>
    <dbReference type="NCBI Taxonomy" id="1144617"/>
    <lineage>
        <taxon>Bacteria</taxon>
        <taxon>Pseudomonadati</taxon>
        <taxon>Pseudomonadota</taxon>
        <taxon>Betaproteobacteria</taxon>
        <taxon>Burkholderiales</taxon>
        <taxon>Alcaligenaceae</taxon>
        <taxon>Castellaniella</taxon>
    </lineage>
</organism>